<sequence length="736" mass="80472">MHRRPSSFAWFTAALVLAACKPAASTSGPADAPPGGGDGSGAEVAARSAYDYPATRKADTVDTYHGAQVGDPYRWLEELDTDETRSWVEAQNKLTFGVLGGIKQRDAIRTRLTELWNYERYGVPTKEGGKYFYSRNDGLQNQSVLYVADSLAAEPRVLIDPNTLSQDGTVALSGTAISQDGKYMAYGLAAAGSDWQEYRVREIATGKDLDDHLKWIKFSGAAWTKDSKGFFYSRYDAPKDGEALKQKNEFQKLYYHKIGTPQDKDILVYERKDHPQWGFGGEVSDDGRWLVIRVWEGSADKNALFVHDLSGGVGKKPVVELLNKFDAEYNFVGSKGSTLYLQTTQGATRGKVVAIDAAKKDAGDPASWKVLIPEAAETLRGVSHVGGKLVASYLKDARSEVRVFDESGKLERDIALPGLGTAAGFGGRAKDTETFYAFTSYTWPTTIFRYDLKTGASEVFRQPKVAFDPSKYETTQVFYTSKDGTKVPMFLTHKKGLEKNGQNPTYLYGYGGFNVALTPGFSVPDLMWLELGGVLAVANLRGGGEYGEAWHEAGTKLHKQNVFDDFIGAAEYLVAEKVTSPGKLAIGGRSNGGLLVGAAMTQRPDLFAVALPGVGVMDMLRFHKFTIGWAWVSDYGSSDDAEQFKALRAYSPLHNLKPGTKYPATLVYTADHDDRVVPGHSYKFAAALQAAQAGDKPTLIRIDVRAGHGAGKPTSKQIDEWTDLWGFVVHNLGMTI</sequence>
<feature type="signal peptide" evidence="8">
    <location>
        <begin position="1"/>
        <end position="32"/>
    </location>
</feature>
<evidence type="ECO:0000256" key="3">
    <source>
        <dbReference type="ARBA" id="ARBA00011897"/>
    </source>
</evidence>
<keyword evidence="4" id="KW-0645">Protease</keyword>
<protein>
    <recommendedName>
        <fullName evidence="3">prolyl oligopeptidase</fullName>
        <ecNumber evidence="3">3.4.21.26</ecNumber>
    </recommendedName>
</protein>
<evidence type="ECO:0000256" key="5">
    <source>
        <dbReference type="ARBA" id="ARBA00022801"/>
    </source>
</evidence>
<dbReference type="InterPro" id="IPR002471">
    <property type="entry name" value="Pept_S9_AS"/>
</dbReference>
<evidence type="ECO:0000256" key="1">
    <source>
        <dbReference type="ARBA" id="ARBA00001070"/>
    </source>
</evidence>
<comment type="catalytic activity">
    <reaction evidence="1">
        <text>Hydrolysis of Pro-|-Xaa &gt;&gt; Ala-|-Xaa in oligopeptides.</text>
        <dbReference type="EC" id="3.4.21.26"/>
    </reaction>
</comment>
<evidence type="ECO:0000256" key="6">
    <source>
        <dbReference type="ARBA" id="ARBA00022825"/>
    </source>
</evidence>
<dbReference type="RefSeq" id="WP_269041288.1">
    <property type="nucleotide sequence ID" value="NZ_CP114040.1"/>
</dbReference>
<dbReference type="SUPFAM" id="SSF50993">
    <property type="entry name" value="Peptidase/esterase 'gauge' domain"/>
    <property type="match status" value="1"/>
</dbReference>
<evidence type="ECO:0000256" key="4">
    <source>
        <dbReference type="ARBA" id="ARBA00022670"/>
    </source>
</evidence>
<evidence type="ECO:0000256" key="7">
    <source>
        <dbReference type="SAM" id="MobiDB-lite"/>
    </source>
</evidence>
<dbReference type="InterPro" id="IPR029058">
    <property type="entry name" value="AB_hydrolase_fold"/>
</dbReference>
<feature type="domain" description="Peptidase S9A N-terminal" evidence="10">
    <location>
        <begin position="53"/>
        <end position="462"/>
    </location>
</feature>
<dbReference type="PRINTS" id="PR00862">
    <property type="entry name" value="PROLIGOPTASE"/>
</dbReference>
<dbReference type="PROSITE" id="PS51257">
    <property type="entry name" value="PROKAR_LIPOPROTEIN"/>
    <property type="match status" value="1"/>
</dbReference>
<dbReference type="InterPro" id="IPR051167">
    <property type="entry name" value="Prolyl_oligopep/macrocyclase"/>
</dbReference>
<dbReference type="EMBL" id="CP114040">
    <property type="protein sequence ID" value="WAS98929.1"/>
    <property type="molecule type" value="Genomic_DNA"/>
</dbReference>
<dbReference type="Pfam" id="PF02897">
    <property type="entry name" value="Peptidase_S9_N"/>
    <property type="match status" value="1"/>
</dbReference>
<dbReference type="PANTHER" id="PTHR42881">
    <property type="entry name" value="PROLYL ENDOPEPTIDASE"/>
    <property type="match status" value="1"/>
</dbReference>
<feature type="chain" id="PRO_5045347263" description="prolyl oligopeptidase" evidence="8">
    <location>
        <begin position="33"/>
        <end position="736"/>
    </location>
</feature>
<feature type="region of interest" description="Disordered" evidence="7">
    <location>
        <begin position="24"/>
        <end position="43"/>
    </location>
</feature>
<proteinExistence type="inferred from homology"/>
<gene>
    <name evidence="11" type="ORF">O0S08_22590</name>
</gene>
<dbReference type="PANTHER" id="PTHR42881:SF2">
    <property type="entry name" value="PROLYL ENDOPEPTIDASE"/>
    <property type="match status" value="1"/>
</dbReference>
<dbReference type="InterPro" id="IPR002470">
    <property type="entry name" value="Peptidase_S9A"/>
</dbReference>
<evidence type="ECO:0000313" key="11">
    <source>
        <dbReference type="EMBL" id="WAS98929.1"/>
    </source>
</evidence>
<dbReference type="InterPro" id="IPR001375">
    <property type="entry name" value="Peptidase_S9_cat"/>
</dbReference>
<dbReference type="Gene3D" id="3.40.50.1820">
    <property type="entry name" value="alpha/beta hydrolase"/>
    <property type="match status" value="1"/>
</dbReference>
<keyword evidence="6" id="KW-0720">Serine protease</keyword>
<reference evidence="11" key="1">
    <citation type="submission" date="2022-11" db="EMBL/GenBank/DDBJ databases">
        <title>Minimal conservation of predation-associated metabolite biosynthetic gene clusters underscores biosynthetic potential of Myxococcota including descriptions for ten novel species: Archangium lansinium sp. nov., Myxococcus landrumus sp. nov., Nannocystis bai.</title>
        <authorList>
            <person name="Ahearne A."/>
            <person name="Stevens C."/>
            <person name="Dowd S."/>
        </authorList>
    </citation>
    <scope>NUCLEOTIDE SEQUENCE</scope>
    <source>
        <strain evidence="11">Fl3</strain>
    </source>
</reference>
<evidence type="ECO:0000313" key="12">
    <source>
        <dbReference type="Proteomes" id="UP001164459"/>
    </source>
</evidence>
<keyword evidence="12" id="KW-1185">Reference proteome</keyword>
<feature type="domain" description="Peptidase S9 prolyl oligopeptidase catalytic" evidence="9">
    <location>
        <begin position="525"/>
        <end position="734"/>
    </location>
</feature>
<comment type="similarity">
    <text evidence="2">Belongs to the peptidase S9A family.</text>
</comment>
<dbReference type="PROSITE" id="PS00708">
    <property type="entry name" value="PRO_ENDOPEP_SER"/>
    <property type="match status" value="1"/>
</dbReference>
<evidence type="ECO:0000256" key="2">
    <source>
        <dbReference type="ARBA" id="ARBA00005228"/>
    </source>
</evidence>
<organism evidence="11 12">
    <name type="scientific">Nannocystis punicea</name>
    <dbReference type="NCBI Taxonomy" id="2995304"/>
    <lineage>
        <taxon>Bacteria</taxon>
        <taxon>Pseudomonadati</taxon>
        <taxon>Myxococcota</taxon>
        <taxon>Polyangia</taxon>
        <taxon>Nannocystales</taxon>
        <taxon>Nannocystaceae</taxon>
        <taxon>Nannocystis</taxon>
    </lineage>
</organism>
<name>A0ABY7HJ07_9BACT</name>
<evidence type="ECO:0000259" key="9">
    <source>
        <dbReference type="Pfam" id="PF00326"/>
    </source>
</evidence>
<dbReference type="Proteomes" id="UP001164459">
    <property type="component" value="Chromosome"/>
</dbReference>
<evidence type="ECO:0000259" key="10">
    <source>
        <dbReference type="Pfam" id="PF02897"/>
    </source>
</evidence>
<dbReference type="Pfam" id="PF00326">
    <property type="entry name" value="Peptidase_S9"/>
    <property type="match status" value="1"/>
</dbReference>
<dbReference type="EC" id="3.4.21.26" evidence="3"/>
<evidence type="ECO:0000256" key="8">
    <source>
        <dbReference type="SAM" id="SignalP"/>
    </source>
</evidence>
<dbReference type="Gene3D" id="2.130.10.120">
    <property type="entry name" value="Prolyl oligopeptidase, N-terminal domain"/>
    <property type="match status" value="1"/>
</dbReference>
<accession>A0ABY7HJ07</accession>
<keyword evidence="8" id="KW-0732">Signal</keyword>
<dbReference type="SUPFAM" id="SSF53474">
    <property type="entry name" value="alpha/beta-Hydrolases"/>
    <property type="match status" value="1"/>
</dbReference>
<dbReference type="InterPro" id="IPR023302">
    <property type="entry name" value="Pept_S9A_N"/>
</dbReference>
<keyword evidence="5" id="KW-0378">Hydrolase</keyword>